<dbReference type="GO" id="GO:0003774">
    <property type="term" value="F:cytoskeletal motor activity"/>
    <property type="evidence" value="ECO:0007669"/>
    <property type="project" value="InterPro"/>
</dbReference>
<proteinExistence type="inferred from homology"/>
<keyword evidence="15" id="KW-1185">Reference proteome</keyword>
<keyword evidence="14" id="KW-0282">Flagellum</keyword>
<dbReference type="Pfam" id="PF14842">
    <property type="entry name" value="FliG_N"/>
    <property type="match status" value="1"/>
</dbReference>
<evidence type="ECO:0000259" key="12">
    <source>
        <dbReference type="Pfam" id="PF14841"/>
    </source>
</evidence>
<evidence type="ECO:0000313" key="14">
    <source>
        <dbReference type="EMBL" id="QRO80761.1"/>
    </source>
</evidence>
<evidence type="ECO:0000256" key="3">
    <source>
        <dbReference type="ARBA" id="ARBA00010299"/>
    </source>
</evidence>
<dbReference type="PANTHER" id="PTHR30534">
    <property type="entry name" value="FLAGELLAR MOTOR SWITCH PROTEIN FLIG"/>
    <property type="match status" value="1"/>
</dbReference>
<dbReference type="Pfam" id="PF01706">
    <property type="entry name" value="FliG_C"/>
    <property type="match status" value="1"/>
</dbReference>
<evidence type="ECO:0000256" key="2">
    <source>
        <dbReference type="ARBA" id="ARBA00004413"/>
    </source>
</evidence>
<feature type="domain" description="Flagellar motor switch protein FliG N-terminal" evidence="13">
    <location>
        <begin position="23"/>
        <end position="117"/>
    </location>
</feature>
<dbReference type="GO" id="GO:0006935">
    <property type="term" value="P:chemotaxis"/>
    <property type="evidence" value="ECO:0007669"/>
    <property type="project" value="UniProtKB-KW"/>
</dbReference>
<dbReference type="Gene3D" id="1.10.220.30">
    <property type="match status" value="3"/>
</dbReference>
<dbReference type="GO" id="GO:0005886">
    <property type="term" value="C:plasma membrane"/>
    <property type="evidence" value="ECO:0007669"/>
    <property type="project" value="UniProtKB-SubCell"/>
</dbReference>
<dbReference type="InterPro" id="IPR023087">
    <property type="entry name" value="Flg_Motor_Flig_C"/>
</dbReference>
<dbReference type="InterPro" id="IPR028263">
    <property type="entry name" value="FliG_N"/>
</dbReference>
<evidence type="ECO:0000256" key="7">
    <source>
        <dbReference type="ARBA" id="ARBA00022779"/>
    </source>
</evidence>
<dbReference type="AlphaFoldDB" id="A0A892IHG2"/>
<feature type="domain" description="Flagellar motor switch protein FliG middle" evidence="12">
    <location>
        <begin position="133"/>
        <end position="207"/>
    </location>
</feature>
<evidence type="ECO:0000256" key="9">
    <source>
        <dbReference type="ARBA" id="ARBA00023143"/>
    </source>
</evidence>
<dbReference type="GO" id="GO:0009425">
    <property type="term" value="C:bacterial-type flagellum basal body"/>
    <property type="evidence" value="ECO:0007669"/>
    <property type="project" value="UniProtKB-SubCell"/>
</dbReference>
<dbReference type="InterPro" id="IPR011002">
    <property type="entry name" value="FliG_a-hlx"/>
</dbReference>
<comment type="similarity">
    <text evidence="3">Belongs to the FliG family.</text>
</comment>
<accession>A0A892IHG2</accession>
<evidence type="ECO:0000256" key="6">
    <source>
        <dbReference type="ARBA" id="ARBA00022500"/>
    </source>
</evidence>
<evidence type="ECO:0000256" key="1">
    <source>
        <dbReference type="ARBA" id="ARBA00004117"/>
    </source>
</evidence>
<keyword evidence="14" id="KW-0966">Cell projection</keyword>
<evidence type="ECO:0000256" key="10">
    <source>
        <dbReference type="ARBA" id="ARBA00025598"/>
    </source>
</evidence>
<organism evidence="14 15">
    <name type="scientific">Burkholderia dolosa</name>
    <dbReference type="NCBI Taxonomy" id="152500"/>
    <lineage>
        <taxon>Bacteria</taxon>
        <taxon>Pseudomonadati</taxon>
        <taxon>Pseudomonadota</taxon>
        <taxon>Betaproteobacteria</taxon>
        <taxon>Burkholderiales</taxon>
        <taxon>Burkholderiaceae</taxon>
        <taxon>Burkholderia</taxon>
        <taxon>Burkholderia cepacia complex</taxon>
    </lineage>
</organism>
<dbReference type="GO" id="GO:0071973">
    <property type="term" value="P:bacterial-type flagellum-dependent cell motility"/>
    <property type="evidence" value="ECO:0007669"/>
    <property type="project" value="InterPro"/>
</dbReference>
<evidence type="ECO:0000256" key="4">
    <source>
        <dbReference type="ARBA" id="ARBA00021870"/>
    </source>
</evidence>
<comment type="subcellular location">
    <subcellularLocation>
        <location evidence="1">Bacterial flagellum basal body</location>
    </subcellularLocation>
    <subcellularLocation>
        <location evidence="2">Cell membrane</location>
        <topology evidence="2">Peripheral membrane protein</topology>
        <orientation evidence="2">Cytoplasmic side</orientation>
    </subcellularLocation>
</comment>
<keyword evidence="14" id="KW-0969">Cilium</keyword>
<dbReference type="EMBL" id="CP069483">
    <property type="protein sequence ID" value="QRO80761.1"/>
    <property type="molecule type" value="Genomic_DNA"/>
</dbReference>
<evidence type="ECO:0000313" key="15">
    <source>
        <dbReference type="Proteomes" id="UP000625568"/>
    </source>
</evidence>
<keyword evidence="6" id="KW-0145">Chemotaxis</keyword>
<keyword evidence="8" id="KW-0472">Membrane</keyword>
<feature type="domain" description="Flagellar motor switch protein FliG C-terminal" evidence="11">
    <location>
        <begin position="235"/>
        <end position="340"/>
    </location>
</feature>
<dbReference type="InterPro" id="IPR000090">
    <property type="entry name" value="Flg_Motor_Flig"/>
</dbReference>
<dbReference type="PRINTS" id="PR00954">
    <property type="entry name" value="FLGMOTORFLIG"/>
</dbReference>
<keyword evidence="9" id="KW-0975">Bacterial flagellum</keyword>
<name>A0A892IHG2_9BURK</name>
<dbReference type="PANTHER" id="PTHR30534:SF0">
    <property type="entry name" value="FLAGELLAR MOTOR SWITCH PROTEIN FLIG"/>
    <property type="match status" value="1"/>
</dbReference>
<evidence type="ECO:0000256" key="8">
    <source>
        <dbReference type="ARBA" id="ARBA00023136"/>
    </source>
</evidence>
<protein>
    <recommendedName>
        <fullName evidence="4">Flagellar motor switch protein FliG</fullName>
    </recommendedName>
</protein>
<sequence>MTTEVRSGAAREAAQRATQSAPLTDVERAALILLSMGEEAAGAVLRCLSREELLDVTLVMARMRGMKIDAVRETIEQFFDAFRAQSRVSGASRAFLQRSLDVALGGPIANSVLSRIYGDVIGPKMTRLQWAQPRWIADRLAMEHVRMQAMFVAFLPPEQGSEVIAAMPAARRETVLLDIARLKEIDHALLGDLEAVVDALIDDLGTQSTVVEGARQAAELINRMPGDRSRLVAVMRESDPEIMSAVEERIYDFAILARQSDATIAVLLDRIEMNEWAVALKGAAPELRDALLRSMPRRSVTAFEDLLNRTGPVPLSRVDAARRAIMEQVRSLAEEGEIDLQLIAEEVV</sequence>
<keyword evidence="7" id="KW-0283">Flagellar rotation</keyword>
<evidence type="ECO:0000259" key="11">
    <source>
        <dbReference type="Pfam" id="PF01706"/>
    </source>
</evidence>
<reference evidence="14 15" key="1">
    <citation type="submission" date="2021-02" db="EMBL/GenBank/DDBJ databases">
        <title>FDA dAtabase for Regulatory Grade micrObial Sequences (FDA-ARGOS): Supporting development and validation of Infectious Disease Dx tests.</title>
        <authorList>
            <person name="Minogue T."/>
            <person name="Wolcott M."/>
            <person name="Wasieloski L."/>
            <person name="Aguilar W."/>
            <person name="Moore D."/>
            <person name="Jaissle J."/>
            <person name="Tallon L."/>
            <person name="Sadzewicz L."/>
            <person name="Zhao X."/>
            <person name="Boylan J."/>
            <person name="Ott S."/>
            <person name="Bowen H."/>
            <person name="Vavikolanu K."/>
            <person name="Mehta A."/>
            <person name="Aluvathingal J."/>
            <person name="Nadendla S."/>
            <person name="Yan Y."/>
            <person name="Sichtig H."/>
        </authorList>
    </citation>
    <scope>NUCLEOTIDE SEQUENCE [LARGE SCALE GENOMIC DNA]</scope>
    <source>
        <strain evidence="14 15">FDAARGOS_1272</strain>
    </source>
</reference>
<dbReference type="Pfam" id="PF14841">
    <property type="entry name" value="FliG_M"/>
    <property type="match status" value="1"/>
</dbReference>
<keyword evidence="5" id="KW-1003">Cell membrane</keyword>
<dbReference type="Proteomes" id="UP000625568">
    <property type="component" value="Chromosome 2"/>
</dbReference>
<gene>
    <name evidence="14" type="primary">fliG</name>
    <name evidence="14" type="ORF">I6K02_20395</name>
</gene>
<dbReference type="InterPro" id="IPR032779">
    <property type="entry name" value="FliG_M"/>
</dbReference>
<comment type="function">
    <text evidence="10">FliG is one of three proteins (FliG, FliN, FliM) that forms the rotor-mounted switch complex (C ring), located at the base of the basal body. This complex interacts with the CheY and CheZ chemotaxis proteins, in addition to contacting components of the motor that determine the direction of flagellar rotation.</text>
</comment>
<evidence type="ECO:0000256" key="5">
    <source>
        <dbReference type="ARBA" id="ARBA00022475"/>
    </source>
</evidence>
<evidence type="ECO:0000259" key="13">
    <source>
        <dbReference type="Pfam" id="PF14842"/>
    </source>
</evidence>
<dbReference type="SUPFAM" id="SSF48029">
    <property type="entry name" value="FliG"/>
    <property type="match status" value="2"/>
</dbReference>